<evidence type="ECO:0000313" key="7">
    <source>
        <dbReference type="Proteomes" id="UP001412067"/>
    </source>
</evidence>
<gene>
    <name evidence="6" type="primary">TIM14-3</name>
    <name evidence="6" type="ORF">KSP40_PGU001635</name>
</gene>
<keyword evidence="4" id="KW-0472">Membrane</keyword>
<dbReference type="PANTHER" id="PTHR12763:SF51">
    <property type="entry name" value="MITOCHONDRIAL IMPORT INNER MEMBRANE TRANSLOCASE SUBUNIT TIM14-3"/>
    <property type="match status" value="1"/>
</dbReference>
<feature type="region of interest" description="Disordered" evidence="5">
    <location>
        <begin position="1"/>
        <end position="21"/>
    </location>
</feature>
<dbReference type="PANTHER" id="PTHR12763">
    <property type="match status" value="1"/>
</dbReference>
<proteinExistence type="predicted"/>
<accession>A0ABR2ME19</accession>
<dbReference type="InterPro" id="IPR036869">
    <property type="entry name" value="J_dom_sf"/>
</dbReference>
<comment type="caution">
    <text evidence="6">The sequence shown here is derived from an EMBL/GenBank/DDBJ whole genome shotgun (WGS) entry which is preliminary data.</text>
</comment>
<name>A0ABR2ME19_9ASPA</name>
<dbReference type="Gene3D" id="1.10.287.110">
    <property type="entry name" value="DnaJ domain"/>
    <property type="match status" value="1"/>
</dbReference>
<keyword evidence="2" id="KW-0999">Mitochondrion inner membrane</keyword>
<comment type="subcellular location">
    <subcellularLocation>
        <location evidence="1">Mitochondrion inner membrane</location>
    </subcellularLocation>
</comment>
<evidence type="ECO:0000256" key="3">
    <source>
        <dbReference type="ARBA" id="ARBA00023128"/>
    </source>
</evidence>
<protein>
    <submittedName>
        <fullName evidence="6">Mitochondrial import inner membrane translocase subunit TIM14-3</fullName>
    </submittedName>
</protein>
<dbReference type="EMBL" id="JBBWWR010000009">
    <property type="protein sequence ID" value="KAK8961941.1"/>
    <property type="molecule type" value="Genomic_DNA"/>
</dbReference>
<keyword evidence="3" id="KW-0496">Mitochondrion</keyword>
<keyword evidence="7" id="KW-1185">Reference proteome</keyword>
<dbReference type="Proteomes" id="UP001412067">
    <property type="component" value="Unassembled WGS sequence"/>
</dbReference>
<evidence type="ECO:0000256" key="1">
    <source>
        <dbReference type="ARBA" id="ARBA00004273"/>
    </source>
</evidence>
<dbReference type="SUPFAM" id="SSF46565">
    <property type="entry name" value="Chaperone J-domain"/>
    <property type="match status" value="1"/>
</dbReference>
<sequence length="105" mass="11631">MATGHQGLPGIYTSGPTRGERFTNTPLAQDRRRINEVFSVFLFLAYNRSNCRSRENTPPDKIREAHRKVLVANHPDAGGSHYLPSKINEAKDMMIGKSKGSGSAF</sequence>
<reference evidence="6 7" key="1">
    <citation type="journal article" date="2022" name="Nat. Plants">
        <title>Genomes of leafy and leafless Platanthera orchids illuminate the evolution of mycoheterotrophy.</title>
        <authorList>
            <person name="Li M.H."/>
            <person name="Liu K.W."/>
            <person name="Li Z."/>
            <person name="Lu H.C."/>
            <person name="Ye Q.L."/>
            <person name="Zhang D."/>
            <person name="Wang J.Y."/>
            <person name="Li Y.F."/>
            <person name="Zhong Z.M."/>
            <person name="Liu X."/>
            <person name="Yu X."/>
            <person name="Liu D.K."/>
            <person name="Tu X.D."/>
            <person name="Liu B."/>
            <person name="Hao Y."/>
            <person name="Liao X.Y."/>
            <person name="Jiang Y.T."/>
            <person name="Sun W.H."/>
            <person name="Chen J."/>
            <person name="Chen Y.Q."/>
            <person name="Ai Y."/>
            <person name="Zhai J.W."/>
            <person name="Wu S.S."/>
            <person name="Zhou Z."/>
            <person name="Hsiao Y.Y."/>
            <person name="Wu W.L."/>
            <person name="Chen Y.Y."/>
            <person name="Lin Y.F."/>
            <person name="Hsu J.L."/>
            <person name="Li C.Y."/>
            <person name="Wang Z.W."/>
            <person name="Zhao X."/>
            <person name="Zhong W.Y."/>
            <person name="Ma X.K."/>
            <person name="Ma L."/>
            <person name="Huang J."/>
            <person name="Chen G.Z."/>
            <person name="Huang M.Z."/>
            <person name="Huang L."/>
            <person name="Peng D.H."/>
            <person name="Luo Y.B."/>
            <person name="Zou S.Q."/>
            <person name="Chen S.P."/>
            <person name="Lan S."/>
            <person name="Tsai W.C."/>
            <person name="Van de Peer Y."/>
            <person name="Liu Z.J."/>
        </authorList>
    </citation>
    <scope>NUCLEOTIDE SEQUENCE [LARGE SCALE GENOMIC DNA]</scope>
    <source>
        <strain evidence="6">Lor288</strain>
    </source>
</reference>
<evidence type="ECO:0000256" key="5">
    <source>
        <dbReference type="SAM" id="MobiDB-lite"/>
    </source>
</evidence>
<evidence type="ECO:0000256" key="4">
    <source>
        <dbReference type="ARBA" id="ARBA00023136"/>
    </source>
</evidence>
<evidence type="ECO:0000256" key="2">
    <source>
        <dbReference type="ARBA" id="ARBA00022792"/>
    </source>
</evidence>
<evidence type="ECO:0000313" key="6">
    <source>
        <dbReference type="EMBL" id="KAK8961941.1"/>
    </source>
</evidence>
<organism evidence="6 7">
    <name type="scientific">Platanthera guangdongensis</name>
    <dbReference type="NCBI Taxonomy" id="2320717"/>
    <lineage>
        <taxon>Eukaryota</taxon>
        <taxon>Viridiplantae</taxon>
        <taxon>Streptophyta</taxon>
        <taxon>Embryophyta</taxon>
        <taxon>Tracheophyta</taxon>
        <taxon>Spermatophyta</taxon>
        <taxon>Magnoliopsida</taxon>
        <taxon>Liliopsida</taxon>
        <taxon>Asparagales</taxon>
        <taxon>Orchidaceae</taxon>
        <taxon>Orchidoideae</taxon>
        <taxon>Orchideae</taxon>
        <taxon>Orchidinae</taxon>
        <taxon>Platanthera</taxon>
    </lineage>
</organism>